<name>A0ABX2PQS0_9RHOB</name>
<organism evidence="2 3">
    <name type="scientific">Ruegeria haliotis</name>
    <dbReference type="NCBI Taxonomy" id="2747601"/>
    <lineage>
        <taxon>Bacteria</taxon>
        <taxon>Pseudomonadati</taxon>
        <taxon>Pseudomonadota</taxon>
        <taxon>Alphaproteobacteria</taxon>
        <taxon>Rhodobacterales</taxon>
        <taxon>Roseobacteraceae</taxon>
        <taxon>Ruegeria</taxon>
    </lineage>
</organism>
<gene>
    <name evidence="2" type="ORF">HW561_09930</name>
</gene>
<keyword evidence="3" id="KW-1185">Reference proteome</keyword>
<reference evidence="2 3" key="1">
    <citation type="submission" date="2020-06" db="EMBL/GenBank/DDBJ databases">
        <authorList>
            <person name="Cao W.R."/>
        </authorList>
    </citation>
    <scope>NUCLEOTIDE SEQUENCE [LARGE SCALE GENOMIC DNA]</scope>
    <source>
        <strain evidence="2 3">B1Z28</strain>
    </source>
</reference>
<dbReference type="RefSeq" id="WP_176864213.1">
    <property type="nucleotide sequence ID" value="NZ_JABXWT010000003.1"/>
</dbReference>
<dbReference type="InterPro" id="IPR014567">
    <property type="entry name" value="UCP031900"/>
</dbReference>
<dbReference type="Proteomes" id="UP000630805">
    <property type="component" value="Unassembled WGS sequence"/>
</dbReference>
<dbReference type="Gene3D" id="2.120.10.30">
    <property type="entry name" value="TolB, C-terminal domain"/>
    <property type="match status" value="1"/>
</dbReference>
<dbReference type="InterPro" id="IPR011042">
    <property type="entry name" value="6-blade_b-propeller_TolB-like"/>
</dbReference>
<evidence type="ECO:0000313" key="2">
    <source>
        <dbReference type="EMBL" id="NVO56105.1"/>
    </source>
</evidence>
<feature type="domain" description="Phytase-like" evidence="1">
    <location>
        <begin position="41"/>
        <end position="279"/>
    </location>
</feature>
<proteinExistence type="predicted"/>
<dbReference type="InterPro" id="IPR027372">
    <property type="entry name" value="Phytase-like_dom"/>
</dbReference>
<dbReference type="SUPFAM" id="SSF101898">
    <property type="entry name" value="NHL repeat"/>
    <property type="match status" value="1"/>
</dbReference>
<protein>
    <submittedName>
        <fullName evidence="2">Esterase-like activity of phytase family protein</fullName>
    </submittedName>
</protein>
<dbReference type="Pfam" id="PF13449">
    <property type="entry name" value="Phytase-like"/>
    <property type="match status" value="1"/>
</dbReference>
<sequence length="294" mass="32350">MHLGPAIQLIAALLLAGSVWAVDAKTASHLGSFAWRHSAEWFGGFSALHISEDGRHMLALSDRATLVSARIEREGGEITDIRVVGQWPVLSSTGRVMLGYVGDSEGIAMAPDGGFYISFEGVHRVAYYSAPGTKARVLPRPKAFDALDRNGSFEGLAIDDQGRLYTLTEKNRTAQGDIPVYRWDGTAWSTPFVLPQRGGFLPVAADFGPDGQLYILERSVSLTGFRSRLRRWDVADDRPKAEEILFETGTGAHDNLEGLSVWRDTQGRLRATMIADDNFLALQRTELVEYLLPD</sequence>
<comment type="caution">
    <text evidence="2">The sequence shown here is derived from an EMBL/GenBank/DDBJ whole genome shotgun (WGS) entry which is preliminary data.</text>
</comment>
<evidence type="ECO:0000313" key="3">
    <source>
        <dbReference type="Proteomes" id="UP000630805"/>
    </source>
</evidence>
<dbReference type="EMBL" id="JABXWT010000003">
    <property type="protein sequence ID" value="NVO56105.1"/>
    <property type="molecule type" value="Genomic_DNA"/>
</dbReference>
<accession>A0ABX2PQS0</accession>
<evidence type="ECO:0000259" key="1">
    <source>
        <dbReference type="Pfam" id="PF13449"/>
    </source>
</evidence>
<dbReference type="PIRSF" id="PIRSF031900">
    <property type="entry name" value="UCP031900"/>
    <property type="match status" value="1"/>
</dbReference>